<dbReference type="Proteomes" id="UP001500622">
    <property type="component" value="Unassembled WGS sequence"/>
</dbReference>
<accession>A0ABP8KSA2</accession>
<evidence type="ECO:0000313" key="2">
    <source>
        <dbReference type="Proteomes" id="UP001500622"/>
    </source>
</evidence>
<name>A0ABP8KSA2_9MICO</name>
<evidence type="ECO:0008006" key="3">
    <source>
        <dbReference type="Google" id="ProtNLM"/>
    </source>
</evidence>
<comment type="caution">
    <text evidence="1">The sequence shown here is derived from an EMBL/GenBank/DDBJ whole genome shotgun (WGS) entry which is preliminary data.</text>
</comment>
<gene>
    <name evidence="1" type="ORF">GCM10023169_01140</name>
</gene>
<dbReference type="EMBL" id="BAABGN010000001">
    <property type="protein sequence ID" value="GAA4415106.1"/>
    <property type="molecule type" value="Genomic_DNA"/>
</dbReference>
<sequence length="117" mass="12066">MRWGVVGALGNRSAAAPGHNVPVPSYRVTMTVGLLRPSVDPADLLPAAAAAAGERTTVEAKDVGLVRGQARITVRFTAADDGEAHLVGAAVHERADELAEVGAPVLTLRVGGRWLPV</sequence>
<protein>
    <recommendedName>
        <fullName evidence="3">Asp23/Gls24 family envelope stress response protein</fullName>
    </recommendedName>
</protein>
<keyword evidence="2" id="KW-1185">Reference proteome</keyword>
<organism evidence="1 2">
    <name type="scientific">Georgenia halophila</name>
    <dbReference type="NCBI Taxonomy" id="620889"/>
    <lineage>
        <taxon>Bacteria</taxon>
        <taxon>Bacillati</taxon>
        <taxon>Actinomycetota</taxon>
        <taxon>Actinomycetes</taxon>
        <taxon>Micrococcales</taxon>
        <taxon>Bogoriellaceae</taxon>
        <taxon>Georgenia</taxon>
    </lineage>
</organism>
<proteinExistence type="predicted"/>
<evidence type="ECO:0000313" key="1">
    <source>
        <dbReference type="EMBL" id="GAA4415106.1"/>
    </source>
</evidence>
<reference evidence="2" key="1">
    <citation type="journal article" date="2019" name="Int. J. Syst. Evol. Microbiol.">
        <title>The Global Catalogue of Microorganisms (GCM) 10K type strain sequencing project: providing services to taxonomists for standard genome sequencing and annotation.</title>
        <authorList>
            <consortium name="The Broad Institute Genomics Platform"/>
            <consortium name="The Broad Institute Genome Sequencing Center for Infectious Disease"/>
            <person name="Wu L."/>
            <person name="Ma J."/>
        </authorList>
    </citation>
    <scope>NUCLEOTIDE SEQUENCE [LARGE SCALE GENOMIC DNA]</scope>
    <source>
        <strain evidence="2">JCM 17810</strain>
    </source>
</reference>